<dbReference type="PANTHER" id="PTHR42928:SF5">
    <property type="entry name" value="BLR1237 PROTEIN"/>
    <property type="match status" value="1"/>
</dbReference>
<dbReference type="PIRSF" id="PIRSF017082">
    <property type="entry name" value="YflP"/>
    <property type="match status" value="1"/>
</dbReference>
<evidence type="ECO:0000256" key="1">
    <source>
        <dbReference type="ARBA" id="ARBA00006987"/>
    </source>
</evidence>
<dbReference type="InterPro" id="IPR005064">
    <property type="entry name" value="BUG"/>
</dbReference>
<sequence length="331" mass="34834">MKNSLITRRKLLVGATSVAAVASFSPAYSQAAYPSKVITLVVAYPAGGDTDVIARLIADKLTTRLGRPVVVENRTGAAGMIGTAYVAKAAPDGHTLLLAPDTFVISPLVMKAGPSTQYDPVQDLTPIIGIGPVSLFMVASASAGVTNAQDVVNAVKAGKIKAYASPGYGSPMHILAELFDKSADIKIEQVAYKGSMPAVADMVGGHIPLMYSTLGPIRNFIKSGQVVPLAVADAQRSPFLPQVPTLAESGYKGAEVAGWQALLGPKGMPTELVKLLNQHTNEILKMPDVVARMETLAMKPTGGESSVLSQRIASDYERYGKIVKDFNIRAE</sequence>
<name>A0ABW2QJV3_9BURK</name>
<dbReference type="Proteomes" id="UP001596501">
    <property type="component" value="Unassembled WGS sequence"/>
</dbReference>
<dbReference type="PROSITE" id="PS51318">
    <property type="entry name" value="TAT"/>
    <property type="match status" value="1"/>
</dbReference>
<organism evidence="3 4">
    <name type="scientific">Hydrogenophaga atypica</name>
    <dbReference type="NCBI Taxonomy" id="249409"/>
    <lineage>
        <taxon>Bacteria</taxon>
        <taxon>Pseudomonadati</taxon>
        <taxon>Pseudomonadota</taxon>
        <taxon>Betaproteobacteria</taxon>
        <taxon>Burkholderiales</taxon>
        <taxon>Comamonadaceae</taxon>
        <taxon>Hydrogenophaga</taxon>
    </lineage>
</organism>
<accession>A0ABW2QJV3</accession>
<evidence type="ECO:0000313" key="4">
    <source>
        <dbReference type="Proteomes" id="UP001596501"/>
    </source>
</evidence>
<feature type="chain" id="PRO_5046479089" evidence="2">
    <location>
        <begin position="32"/>
        <end position="331"/>
    </location>
</feature>
<dbReference type="RefSeq" id="WP_382219248.1">
    <property type="nucleotide sequence ID" value="NZ_JBHTCA010000001.1"/>
</dbReference>
<gene>
    <name evidence="3" type="ORF">ACFQPB_01645</name>
</gene>
<evidence type="ECO:0000313" key="3">
    <source>
        <dbReference type="EMBL" id="MFC7407558.1"/>
    </source>
</evidence>
<proteinExistence type="inferred from homology"/>
<dbReference type="Gene3D" id="3.40.190.150">
    <property type="entry name" value="Bordetella uptake gene, domain 1"/>
    <property type="match status" value="1"/>
</dbReference>
<keyword evidence="4" id="KW-1185">Reference proteome</keyword>
<dbReference type="SUPFAM" id="SSF53850">
    <property type="entry name" value="Periplasmic binding protein-like II"/>
    <property type="match status" value="1"/>
</dbReference>
<dbReference type="InterPro" id="IPR006311">
    <property type="entry name" value="TAT_signal"/>
</dbReference>
<feature type="signal peptide" evidence="2">
    <location>
        <begin position="1"/>
        <end position="31"/>
    </location>
</feature>
<comment type="similarity">
    <text evidence="1">Belongs to the UPF0065 (bug) family.</text>
</comment>
<dbReference type="Gene3D" id="3.40.190.10">
    <property type="entry name" value="Periplasmic binding protein-like II"/>
    <property type="match status" value="1"/>
</dbReference>
<dbReference type="EMBL" id="JBHTCA010000001">
    <property type="protein sequence ID" value="MFC7407558.1"/>
    <property type="molecule type" value="Genomic_DNA"/>
</dbReference>
<dbReference type="InterPro" id="IPR042100">
    <property type="entry name" value="Bug_dom1"/>
</dbReference>
<dbReference type="PANTHER" id="PTHR42928">
    <property type="entry name" value="TRICARBOXYLATE-BINDING PROTEIN"/>
    <property type="match status" value="1"/>
</dbReference>
<comment type="caution">
    <text evidence="3">The sequence shown here is derived from an EMBL/GenBank/DDBJ whole genome shotgun (WGS) entry which is preliminary data.</text>
</comment>
<reference evidence="4" key="1">
    <citation type="journal article" date="2019" name="Int. J. Syst. Evol. Microbiol.">
        <title>The Global Catalogue of Microorganisms (GCM) 10K type strain sequencing project: providing services to taxonomists for standard genome sequencing and annotation.</title>
        <authorList>
            <consortium name="The Broad Institute Genomics Platform"/>
            <consortium name="The Broad Institute Genome Sequencing Center for Infectious Disease"/>
            <person name="Wu L."/>
            <person name="Ma J."/>
        </authorList>
    </citation>
    <scope>NUCLEOTIDE SEQUENCE [LARGE SCALE GENOMIC DNA]</scope>
    <source>
        <strain evidence="4">CGMCC 1.12371</strain>
    </source>
</reference>
<protein>
    <submittedName>
        <fullName evidence="3">Bug family tripartite tricarboxylate transporter substrate binding protein</fullName>
    </submittedName>
</protein>
<keyword evidence="2" id="KW-0732">Signal</keyword>
<dbReference type="Pfam" id="PF03401">
    <property type="entry name" value="TctC"/>
    <property type="match status" value="1"/>
</dbReference>
<evidence type="ECO:0000256" key="2">
    <source>
        <dbReference type="SAM" id="SignalP"/>
    </source>
</evidence>